<proteinExistence type="predicted"/>
<protein>
    <submittedName>
        <fullName evidence="2">Uncharacterized protein</fullName>
    </submittedName>
</protein>
<gene>
    <name evidence="2" type="ORF">FVF75_00170</name>
</gene>
<accession>A0A5D0RPG8</accession>
<sequence>MFNRAPKKITNPKAEMAQSALYIIGVVFGFAAFGALTSGEFLGILICGGISIGAIRWGASIKTTWEADGQVTRYR</sequence>
<evidence type="ECO:0000313" key="2">
    <source>
        <dbReference type="EMBL" id="TYB83480.1"/>
    </source>
</evidence>
<dbReference type="AlphaFoldDB" id="A0A5D0RPG8"/>
<dbReference type="EMBL" id="VSIY01000001">
    <property type="protein sequence ID" value="TYB83480.1"/>
    <property type="molecule type" value="Genomic_DNA"/>
</dbReference>
<name>A0A5D0RPG8_9RHOB</name>
<dbReference type="Proteomes" id="UP000322080">
    <property type="component" value="Unassembled WGS sequence"/>
</dbReference>
<reference evidence="2 3" key="1">
    <citation type="submission" date="2019-08" db="EMBL/GenBank/DDBJ databases">
        <title>Identification of a novel species of the genus Boseongicola.</title>
        <authorList>
            <person name="Zhang X.-Q."/>
        </authorList>
    </citation>
    <scope>NUCLEOTIDE SEQUENCE [LARGE SCALE GENOMIC DNA]</scope>
    <source>
        <strain evidence="2 3">HY14</strain>
    </source>
</reference>
<feature type="transmembrane region" description="Helical" evidence="1">
    <location>
        <begin position="20"/>
        <end position="36"/>
    </location>
</feature>
<dbReference type="RefSeq" id="WP_148375722.1">
    <property type="nucleotide sequence ID" value="NZ_VSIY01000001.1"/>
</dbReference>
<keyword evidence="1" id="KW-1133">Transmembrane helix</keyword>
<evidence type="ECO:0000256" key="1">
    <source>
        <dbReference type="SAM" id="Phobius"/>
    </source>
</evidence>
<keyword evidence="1" id="KW-0812">Transmembrane</keyword>
<evidence type="ECO:0000313" key="3">
    <source>
        <dbReference type="Proteomes" id="UP000322080"/>
    </source>
</evidence>
<keyword evidence="3" id="KW-1185">Reference proteome</keyword>
<feature type="transmembrane region" description="Helical" evidence="1">
    <location>
        <begin position="42"/>
        <end position="59"/>
    </location>
</feature>
<organism evidence="2 3">
    <name type="scientific">Maritimibacter fusiformis</name>
    <dbReference type="NCBI Taxonomy" id="2603819"/>
    <lineage>
        <taxon>Bacteria</taxon>
        <taxon>Pseudomonadati</taxon>
        <taxon>Pseudomonadota</taxon>
        <taxon>Alphaproteobacteria</taxon>
        <taxon>Rhodobacterales</taxon>
        <taxon>Roseobacteraceae</taxon>
        <taxon>Maritimibacter</taxon>
    </lineage>
</organism>
<comment type="caution">
    <text evidence="2">The sequence shown here is derived from an EMBL/GenBank/DDBJ whole genome shotgun (WGS) entry which is preliminary data.</text>
</comment>
<keyword evidence="1" id="KW-0472">Membrane</keyword>